<keyword evidence="15" id="KW-1185">Reference proteome</keyword>
<dbReference type="InterPro" id="IPR050079">
    <property type="entry name" value="DEAD_box_RNA_helicase"/>
</dbReference>
<dbReference type="GO" id="GO:0003724">
    <property type="term" value="F:RNA helicase activity"/>
    <property type="evidence" value="ECO:0007669"/>
    <property type="project" value="UniProtKB-EC"/>
</dbReference>
<dbReference type="SUPFAM" id="SSF52540">
    <property type="entry name" value="P-loop containing nucleoside triphosphate hydrolases"/>
    <property type="match status" value="2"/>
</dbReference>
<evidence type="ECO:0000313" key="14">
    <source>
        <dbReference type="EMBL" id="KAB7498075.1"/>
    </source>
</evidence>
<comment type="caution">
    <text evidence="14">The sequence shown here is derived from an EMBL/GenBank/DDBJ whole genome shotgun (WGS) entry which is preliminary data.</text>
</comment>
<feature type="domain" description="Helicase ATP-binding" evidence="11">
    <location>
        <begin position="39"/>
        <end position="217"/>
    </location>
</feature>
<dbReference type="PANTHER" id="PTHR47959">
    <property type="entry name" value="ATP-DEPENDENT RNA HELICASE RHLE-RELATED"/>
    <property type="match status" value="1"/>
</dbReference>
<evidence type="ECO:0000256" key="5">
    <source>
        <dbReference type="ARBA" id="ARBA00022840"/>
    </source>
</evidence>
<evidence type="ECO:0000256" key="1">
    <source>
        <dbReference type="ARBA" id="ARBA00012552"/>
    </source>
</evidence>
<evidence type="ECO:0000256" key="3">
    <source>
        <dbReference type="ARBA" id="ARBA00022801"/>
    </source>
</evidence>
<sequence>MDTENSGLKFHEMGLDDRILEAIARSGWKEPTMIQEKAIPLFMKGKDILARARTGSGKTGAYLIPLIHTLLERKAHASQQITSTLILAPSKELCKQIKQHIEHLTSLCMREITYIDISPQVPIEAQKSLLDDNPDILIGTPLKILNHIKEGNLILNKSIQFLIIDEADLMFTYEHEKELNEVLSHLPSICQSFITSATVTEDVANLKKRLLNNPVILKLEEAPLPPDTHLTQYIVKVEDLDKIVLLYAIIKMKLLLGKTIIFVNTIAKGYKIQMFLSMFHIRSCTLNAELPLNCRCRIVDDFNSGIFSLLIATDENSVKTEGSAKSKRKKDRESGVARGIDFQHVSNVINYDVPSDATAYIHRVGRTARMGMMGTALTMVSRHDMKLFNRVENNLKEILGSKIIFRDYKFNMFNLDGFRYRACDAWKQCTAIAPHLKNLPEYNIPDILKPVAKQESRRQKIKRKYSKVKDNNEDSNDQKPKKNNYVKVADPLRTLLFEGVKGKKLKKK</sequence>
<dbReference type="SMART" id="SM00487">
    <property type="entry name" value="DEXDc"/>
    <property type="match status" value="1"/>
</dbReference>
<feature type="compositionally biased region" description="Basic and acidic residues" evidence="10">
    <location>
        <begin position="467"/>
        <end position="480"/>
    </location>
</feature>
<feature type="short sequence motif" description="Q motif" evidence="9">
    <location>
        <begin position="8"/>
        <end position="36"/>
    </location>
</feature>
<dbReference type="EC" id="3.6.4.13" evidence="1"/>
<dbReference type="OrthoDB" id="1191041at2759"/>
<dbReference type="AlphaFoldDB" id="A0A5N5SVY1"/>
<dbReference type="SMART" id="SM00490">
    <property type="entry name" value="HELICc"/>
    <property type="match status" value="1"/>
</dbReference>
<reference evidence="14 15" key="1">
    <citation type="journal article" date="2019" name="PLoS Biol.">
        <title>Sex chromosomes control vertical transmission of feminizing Wolbachia symbionts in an isopod.</title>
        <authorList>
            <person name="Becking T."/>
            <person name="Chebbi M.A."/>
            <person name="Giraud I."/>
            <person name="Moumen B."/>
            <person name="Laverre T."/>
            <person name="Caubet Y."/>
            <person name="Peccoud J."/>
            <person name="Gilbert C."/>
            <person name="Cordaux R."/>
        </authorList>
    </citation>
    <scope>NUCLEOTIDE SEQUENCE [LARGE SCALE GENOMIC DNA]</scope>
    <source>
        <strain evidence="14">ANa2</strain>
        <tissue evidence="14">Whole body excluding digestive tract and cuticle</tissue>
    </source>
</reference>
<accession>A0A5N5SVY1</accession>
<dbReference type="Pfam" id="PF00270">
    <property type="entry name" value="DEAD"/>
    <property type="match status" value="1"/>
</dbReference>
<gene>
    <name evidence="14" type="primary">Ddx56</name>
    <name evidence="14" type="ORF">Anas_05458</name>
</gene>
<dbReference type="InterPro" id="IPR011545">
    <property type="entry name" value="DEAD/DEAH_box_helicase_dom"/>
</dbReference>
<dbReference type="InterPro" id="IPR001650">
    <property type="entry name" value="Helicase_C-like"/>
</dbReference>
<evidence type="ECO:0000256" key="6">
    <source>
        <dbReference type="ARBA" id="ARBA00022884"/>
    </source>
</evidence>
<dbReference type="GO" id="GO:0005829">
    <property type="term" value="C:cytosol"/>
    <property type="evidence" value="ECO:0007669"/>
    <property type="project" value="TreeGrafter"/>
</dbReference>
<evidence type="ECO:0000259" key="12">
    <source>
        <dbReference type="PROSITE" id="PS51194"/>
    </source>
</evidence>
<dbReference type="InterPro" id="IPR014001">
    <property type="entry name" value="Helicase_ATP-bd"/>
</dbReference>
<evidence type="ECO:0000256" key="2">
    <source>
        <dbReference type="ARBA" id="ARBA00022741"/>
    </source>
</evidence>
<evidence type="ECO:0000259" key="11">
    <source>
        <dbReference type="PROSITE" id="PS51192"/>
    </source>
</evidence>
<keyword evidence="4 14" id="KW-0347">Helicase</keyword>
<keyword evidence="5" id="KW-0067">ATP-binding</keyword>
<dbReference type="PROSITE" id="PS51195">
    <property type="entry name" value="Q_MOTIF"/>
    <property type="match status" value="1"/>
</dbReference>
<evidence type="ECO:0000256" key="8">
    <source>
        <dbReference type="ARBA" id="ARBA00047984"/>
    </source>
</evidence>
<dbReference type="CDD" id="cd18787">
    <property type="entry name" value="SF2_C_DEAD"/>
    <property type="match status" value="1"/>
</dbReference>
<organism evidence="14 15">
    <name type="scientific">Armadillidium nasatum</name>
    <dbReference type="NCBI Taxonomy" id="96803"/>
    <lineage>
        <taxon>Eukaryota</taxon>
        <taxon>Metazoa</taxon>
        <taxon>Ecdysozoa</taxon>
        <taxon>Arthropoda</taxon>
        <taxon>Crustacea</taxon>
        <taxon>Multicrustacea</taxon>
        <taxon>Malacostraca</taxon>
        <taxon>Eumalacostraca</taxon>
        <taxon>Peracarida</taxon>
        <taxon>Isopoda</taxon>
        <taxon>Oniscidea</taxon>
        <taxon>Crinocheta</taxon>
        <taxon>Armadillidiidae</taxon>
        <taxon>Armadillidium</taxon>
    </lineage>
</organism>
<dbReference type="GO" id="GO:0005524">
    <property type="term" value="F:ATP binding"/>
    <property type="evidence" value="ECO:0007669"/>
    <property type="project" value="UniProtKB-KW"/>
</dbReference>
<name>A0A5N5SVY1_9CRUS</name>
<dbReference type="Proteomes" id="UP000326759">
    <property type="component" value="Unassembled WGS sequence"/>
</dbReference>
<dbReference type="EMBL" id="SEYY01019634">
    <property type="protein sequence ID" value="KAB7498075.1"/>
    <property type="molecule type" value="Genomic_DNA"/>
</dbReference>
<feature type="region of interest" description="Disordered" evidence="10">
    <location>
        <begin position="453"/>
        <end position="487"/>
    </location>
</feature>
<evidence type="ECO:0000259" key="13">
    <source>
        <dbReference type="PROSITE" id="PS51195"/>
    </source>
</evidence>
<proteinExistence type="inferred from homology"/>
<comment type="catalytic activity">
    <reaction evidence="8">
        <text>ATP + H2O = ADP + phosphate + H(+)</text>
        <dbReference type="Rhea" id="RHEA:13065"/>
        <dbReference type="ChEBI" id="CHEBI:15377"/>
        <dbReference type="ChEBI" id="CHEBI:15378"/>
        <dbReference type="ChEBI" id="CHEBI:30616"/>
        <dbReference type="ChEBI" id="CHEBI:43474"/>
        <dbReference type="ChEBI" id="CHEBI:456216"/>
        <dbReference type="EC" id="3.6.4.13"/>
    </reaction>
</comment>
<dbReference type="CDD" id="cd17961">
    <property type="entry name" value="DEADc_DDX56"/>
    <property type="match status" value="1"/>
</dbReference>
<keyword evidence="6" id="KW-0694">RNA-binding</keyword>
<dbReference type="InterPro" id="IPR027417">
    <property type="entry name" value="P-loop_NTPase"/>
</dbReference>
<protein>
    <recommendedName>
        <fullName evidence="1">RNA helicase</fullName>
        <ecNumber evidence="1">3.6.4.13</ecNumber>
    </recommendedName>
</protein>
<evidence type="ECO:0000256" key="10">
    <source>
        <dbReference type="SAM" id="MobiDB-lite"/>
    </source>
</evidence>
<dbReference type="Pfam" id="PF00271">
    <property type="entry name" value="Helicase_C"/>
    <property type="match status" value="1"/>
</dbReference>
<evidence type="ECO:0000313" key="15">
    <source>
        <dbReference type="Proteomes" id="UP000326759"/>
    </source>
</evidence>
<keyword evidence="2" id="KW-0547">Nucleotide-binding</keyword>
<evidence type="ECO:0000256" key="7">
    <source>
        <dbReference type="ARBA" id="ARBA00038041"/>
    </source>
</evidence>
<feature type="domain" description="Helicase C-terminal" evidence="12">
    <location>
        <begin position="229"/>
        <end position="416"/>
    </location>
</feature>
<dbReference type="GO" id="GO:0016787">
    <property type="term" value="F:hydrolase activity"/>
    <property type="evidence" value="ECO:0007669"/>
    <property type="project" value="UniProtKB-KW"/>
</dbReference>
<dbReference type="Gene3D" id="3.40.50.300">
    <property type="entry name" value="P-loop containing nucleotide triphosphate hydrolases"/>
    <property type="match status" value="2"/>
</dbReference>
<evidence type="ECO:0000256" key="9">
    <source>
        <dbReference type="PROSITE-ProRule" id="PRU00552"/>
    </source>
</evidence>
<dbReference type="PROSITE" id="PS51194">
    <property type="entry name" value="HELICASE_CTER"/>
    <property type="match status" value="1"/>
</dbReference>
<dbReference type="PANTHER" id="PTHR47959:SF21">
    <property type="entry name" value="DEAD-BOX HELICASE 56"/>
    <property type="match status" value="1"/>
</dbReference>
<feature type="domain" description="DEAD-box RNA helicase Q" evidence="13">
    <location>
        <begin position="8"/>
        <end position="36"/>
    </location>
</feature>
<comment type="similarity">
    <text evidence="7">Belongs to the DEAD box helicase family. DDX56/DBP9 subfamily.</text>
</comment>
<keyword evidence="3" id="KW-0378">Hydrolase</keyword>
<dbReference type="PROSITE" id="PS51192">
    <property type="entry name" value="HELICASE_ATP_BIND_1"/>
    <property type="match status" value="1"/>
</dbReference>
<dbReference type="InterPro" id="IPR014014">
    <property type="entry name" value="RNA_helicase_DEAD_Q_motif"/>
</dbReference>
<dbReference type="GO" id="GO:0003723">
    <property type="term" value="F:RNA binding"/>
    <property type="evidence" value="ECO:0007669"/>
    <property type="project" value="UniProtKB-KW"/>
</dbReference>
<evidence type="ECO:0000256" key="4">
    <source>
        <dbReference type="ARBA" id="ARBA00022806"/>
    </source>
</evidence>